<dbReference type="InterPro" id="IPR036761">
    <property type="entry name" value="TTHA0802/YceI-like_sf"/>
</dbReference>
<name>A0ABU6M821_9ACTN</name>
<dbReference type="InterPro" id="IPR007372">
    <property type="entry name" value="Lipid/polyisoprenoid-bd_YceI"/>
</dbReference>
<dbReference type="Gene3D" id="2.60.40.1120">
    <property type="entry name" value="Carboxypeptidase-like, regulatory domain"/>
    <property type="match status" value="1"/>
</dbReference>
<gene>
    <name evidence="4" type="ORF">RFN57_37515</name>
</gene>
<comment type="similarity">
    <text evidence="1">Belongs to the UPF0312 family.</text>
</comment>
<dbReference type="SMART" id="SM00867">
    <property type="entry name" value="YceI"/>
    <property type="match status" value="1"/>
</dbReference>
<feature type="chain" id="PRO_5047298975" evidence="2">
    <location>
        <begin position="19"/>
        <end position="304"/>
    </location>
</feature>
<dbReference type="InterPro" id="IPR006311">
    <property type="entry name" value="TAT_signal"/>
</dbReference>
<dbReference type="Proteomes" id="UP001353952">
    <property type="component" value="Unassembled WGS sequence"/>
</dbReference>
<keyword evidence="5" id="KW-1185">Reference proteome</keyword>
<proteinExistence type="inferred from homology"/>
<feature type="domain" description="Lipid/polyisoprenoid-binding YceI-like" evidence="3">
    <location>
        <begin position="124"/>
        <end position="293"/>
    </location>
</feature>
<evidence type="ECO:0000256" key="2">
    <source>
        <dbReference type="SAM" id="SignalP"/>
    </source>
</evidence>
<evidence type="ECO:0000313" key="5">
    <source>
        <dbReference type="Proteomes" id="UP001353952"/>
    </source>
</evidence>
<dbReference type="PROSITE" id="PS51318">
    <property type="entry name" value="TAT"/>
    <property type="match status" value="1"/>
</dbReference>
<dbReference type="PANTHER" id="PTHR34406:SF1">
    <property type="entry name" value="PROTEIN YCEI"/>
    <property type="match status" value="1"/>
</dbReference>
<dbReference type="RefSeq" id="WP_191845054.1">
    <property type="nucleotide sequence ID" value="NZ_BMUO01000001.1"/>
</dbReference>
<evidence type="ECO:0000313" key="4">
    <source>
        <dbReference type="EMBL" id="MEC7057950.1"/>
    </source>
</evidence>
<dbReference type="EMBL" id="JAYXNZ010000002">
    <property type="protein sequence ID" value="MEC7057950.1"/>
    <property type="molecule type" value="Genomic_DNA"/>
</dbReference>
<keyword evidence="2" id="KW-0732">Signal</keyword>
<dbReference type="SUPFAM" id="SSF101874">
    <property type="entry name" value="YceI-like"/>
    <property type="match status" value="1"/>
</dbReference>
<dbReference type="InterPro" id="IPR008969">
    <property type="entry name" value="CarboxyPept-like_regulatory"/>
</dbReference>
<evidence type="ECO:0000259" key="3">
    <source>
        <dbReference type="SMART" id="SM00867"/>
    </source>
</evidence>
<dbReference type="SUPFAM" id="SSF49464">
    <property type="entry name" value="Carboxypeptidase regulatory domain-like"/>
    <property type="match status" value="1"/>
</dbReference>
<evidence type="ECO:0000256" key="1">
    <source>
        <dbReference type="ARBA" id="ARBA00008812"/>
    </source>
</evidence>
<dbReference type="Pfam" id="PF04264">
    <property type="entry name" value="YceI"/>
    <property type="match status" value="1"/>
</dbReference>
<reference evidence="4 5" key="1">
    <citation type="submission" date="2024-01" db="EMBL/GenBank/DDBJ databases">
        <title>Genome analysis.</title>
        <authorList>
            <person name="Zhang K."/>
        </authorList>
    </citation>
    <scope>NUCLEOTIDE SEQUENCE [LARGE SCALE GENOMIC DNA]</scope>
    <source>
        <strain evidence="4 5">CGMCC 4.1753</strain>
    </source>
</reference>
<dbReference type="PANTHER" id="PTHR34406">
    <property type="entry name" value="PROTEIN YCEI"/>
    <property type="match status" value="1"/>
</dbReference>
<protein>
    <submittedName>
        <fullName evidence="4">YceI family protein</fullName>
    </submittedName>
</protein>
<sequence>MALALLRRRWLKSTPAAAAGLALPLPAGAGAVAREVVDPMGSPLAAADVTVTALDTHRVAARGTTDPYGYFLAALPPGRYSLLISAQGLRPHRETVETGPGAPTATERVWLHPAEALQLPTPGTWLFDPPHTAIRFIAKHVGMAHVHGRFERFEGGIRIAPDMTDSRVHVRIDASSITTGNSTRDNHLRSADFLDVERFPHIDFTSARFAYRGGSKWTLQGSLTMHGVSRSVALDTTYLGTVNGGYGQELRCAALATAELHREDYTLNWRSMLARGIAVVGPTVQLELDVQAMYRTHDTPTPPE</sequence>
<organism evidence="4 5">
    <name type="scientific">Streptomyces violaceochromogenes</name>
    <dbReference type="NCBI Taxonomy" id="67377"/>
    <lineage>
        <taxon>Bacteria</taxon>
        <taxon>Bacillati</taxon>
        <taxon>Actinomycetota</taxon>
        <taxon>Actinomycetes</taxon>
        <taxon>Kitasatosporales</taxon>
        <taxon>Streptomycetaceae</taxon>
        <taxon>Streptomyces</taxon>
    </lineage>
</organism>
<accession>A0ABU6M821</accession>
<dbReference type="Gene3D" id="2.40.128.110">
    <property type="entry name" value="Lipid/polyisoprenoid-binding, YceI-like"/>
    <property type="match status" value="1"/>
</dbReference>
<comment type="caution">
    <text evidence="4">The sequence shown here is derived from an EMBL/GenBank/DDBJ whole genome shotgun (WGS) entry which is preliminary data.</text>
</comment>
<dbReference type="Pfam" id="PF13620">
    <property type="entry name" value="CarboxypepD_reg"/>
    <property type="match status" value="1"/>
</dbReference>
<feature type="signal peptide" evidence="2">
    <location>
        <begin position="1"/>
        <end position="18"/>
    </location>
</feature>